<feature type="region of interest" description="Disordered" evidence="1">
    <location>
        <begin position="75"/>
        <end position="96"/>
    </location>
</feature>
<dbReference type="InterPro" id="IPR000719">
    <property type="entry name" value="Prot_kinase_dom"/>
</dbReference>
<keyword evidence="4" id="KW-1185">Reference proteome</keyword>
<feature type="region of interest" description="Disordered" evidence="1">
    <location>
        <begin position="1"/>
        <end position="21"/>
    </location>
</feature>
<comment type="caution">
    <text evidence="3">The sequence shown here is derived from an EMBL/GenBank/DDBJ whole genome shotgun (WGS) entry which is preliminary data.</text>
</comment>
<organism evidence="3 4">
    <name type="scientific">Mycena venus</name>
    <dbReference type="NCBI Taxonomy" id="2733690"/>
    <lineage>
        <taxon>Eukaryota</taxon>
        <taxon>Fungi</taxon>
        <taxon>Dikarya</taxon>
        <taxon>Basidiomycota</taxon>
        <taxon>Agaricomycotina</taxon>
        <taxon>Agaricomycetes</taxon>
        <taxon>Agaricomycetidae</taxon>
        <taxon>Agaricales</taxon>
        <taxon>Marasmiineae</taxon>
        <taxon>Mycenaceae</taxon>
        <taxon>Mycena</taxon>
    </lineage>
</organism>
<dbReference type="Pfam" id="PF17667">
    <property type="entry name" value="Pkinase_fungal"/>
    <property type="match status" value="1"/>
</dbReference>
<feature type="region of interest" description="Disordered" evidence="1">
    <location>
        <begin position="33"/>
        <end position="59"/>
    </location>
</feature>
<sequence>MDPPQTAISENYTDAENPRDHSQLKSLLLETQEPRREIAEGTRHCPVPSQFPPDVGKDPHPVPVAHNWTLEIETRSQQSGEPLSPPASETKKKAQKKVDHKIRLASYALEPLSSGRHIGVLVLQHSLELLYYDRSIVVQSSPLQFTRPESCATFLAVLSALGSLGEPEWQYPQLLTAPSPSLSPPPGVWRGVSEDRVLELDNGWKVLLGDVVFRAHGLIGRGTVVVRATVENCPSSHDLKGKTVVVKWSWVPKTRHREADTVENARQHALHNGRPEMLKHLPTIYHSQDFDNLIPECQTFLHAHSPDAYEGRILRVSVREELKPITELQNAGELAKAFREIFECYRWLHDDVKTIHRDISVGNFMFHEVNGTVYGVLNDFDLAVQLNDEPRSTSKQRSGTT</sequence>
<gene>
    <name evidence="3" type="ORF">MVEN_02141000</name>
</gene>
<feature type="compositionally biased region" description="Polar residues" evidence="1">
    <location>
        <begin position="1"/>
        <end position="14"/>
    </location>
</feature>
<dbReference type="SUPFAM" id="SSF56112">
    <property type="entry name" value="Protein kinase-like (PK-like)"/>
    <property type="match status" value="1"/>
</dbReference>
<dbReference type="OrthoDB" id="5569250at2759"/>
<feature type="domain" description="Protein kinase" evidence="2">
    <location>
        <begin position="213"/>
        <end position="401"/>
    </location>
</feature>
<dbReference type="Proteomes" id="UP000620124">
    <property type="component" value="Unassembled WGS sequence"/>
</dbReference>
<dbReference type="GO" id="GO:0004672">
    <property type="term" value="F:protein kinase activity"/>
    <property type="evidence" value="ECO:0007669"/>
    <property type="project" value="InterPro"/>
</dbReference>
<keyword evidence="3" id="KW-0418">Kinase</keyword>
<dbReference type="PANTHER" id="PTHR38248">
    <property type="entry name" value="FUNK1 6"/>
    <property type="match status" value="1"/>
</dbReference>
<dbReference type="Gene3D" id="1.10.510.10">
    <property type="entry name" value="Transferase(Phosphotransferase) domain 1"/>
    <property type="match status" value="1"/>
</dbReference>
<name>A0A8H6XAN4_9AGAR</name>
<accession>A0A8H6XAN4</accession>
<dbReference type="GO" id="GO:0005524">
    <property type="term" value="F:ATP binding"/>
    <property type="evidence" value="ECO:0007669"/>
    <property type="project" value="InterPro"/>
</dbReference>
<dbReference type="InterPro" id="IPR040976">
    <property type="entry name" value="Pkinase_fungal"/>
</dbReference>
<feature type="compositionally biased region" description="Basic and acidic residues" evidence="1">
    <location>
        <begin position="33"/>
        <end position="43"/>
    </location>
</feature>
<dbReference type="InterPro" id="IPR011009">
    <property type="entry name" value="Kinase-like_dom_sf"/>
</dbReference>
<dbReference type="EMBL" id="JACAZI010000022">
    <property type="protein sequence ID" value="KAF7337040.1"/>
    <property type="molecule type" value="Genomic_DNA"/>
</dbReference>
<evidence type="ECO:0000259" key="2">
    <source>
        <dbReference type="PROSITE" id="PS50011"/>
    </source>
</evidence>
<keyword evidence="3" id="KW-0808">Transferase</keyword>
<dbReference type="PROSITE" id="PS50011">
    <property type="entry name" value="PROTEIN_KINASE_DOM"/>
    <property type="match status" value="1"/>
</dbReference>
<protein>
    <submittedName>
        <fullName evidence="3">Other 1 protein kinase</fullName>
    </submittedName>
</protein>
<dbReference type="AlphaFoldDB" id="A0A8H6XAN4"/>
<dbReference type="PANTHER" id="PTHR38248:SF2">
    <property type="entry name" value="FUNK1 11"/>
    <property type="match status" value="1"/>
</dbReference>
<evidence type="ECO:0000313" key="4">
    <source>
        <dbReference type="Proteomes" id="UP000620124"/>
    </source>
</evidence>
<proteinExistence type="predicted"/>
<evidence type="ECO:0000256" key="1">
    <source>
        <dbReference type="SAM" id="MobiDB-lite"/>
    </source>
</evidence>
<evidence type="ECO:0000313" key="3">
    <source>
        <dbReference type="EMBL" id="KAF7337040.1"/>
    </source>
</evidence>
<reference evidence="3" key="1">
    <citation type="submission" date="2020-05" db="EMBL/GenBank/DDBJ databases">
        <title>Mycena genomes resolve the evolution of fungal bioluminescence.</title>
        <authorList>
            <person name="Tsai I.J."/>
        </authorList>
    </citation>
    <scope>NUCLEOTIDE SEQUENCE</scope>
    <source>
        <strain evidence="3">CCC161011</strain>
    </source>
</reference>